<dbReference type="Proteomes" id="UP000712600">
    <property type="component" value="Unassembled WGS sequence"/>
</dbReference>
<reference evidence="1" key="1">
    <citation type="submission" date="2019-12" db="EMBL/GenBank/DDBJ databases">
        <title>Genome sequencing and annotation of Brassica cretica.</title>
        <authorList>
            <person name="Studholme D.J."/>
            <person name="Sarris P."/>
        </authorList>
    </citation>
    <scope>NUCLEOTIDE SEQUENCE</scope>
    <source>
        <strain evidence="1">PFS-109/04</strain>
        <tissue evidence="1">Leaf</tissue>
    </source>
</reference>
<comment type="caution">
    <text evidence="1">The sequence shown here is derived from an EMBL/GenBank/DDBJ whole genome shotgun (WGS) entry which is preliminary data.</text>
</comment>
<sequence>MVIVVTATALEVNIMEFGDDYEGRGYGFEIHCTHYRSGSDGCGNRGGDDYGGSCYGSDVFLLQDGDLLLRSLL</sequence>
<dbReference type="AlphaFoldDB" id="A0A8S9MTH5"/>
<protein>
    <submittedName>
        <fullName evidence="1">Uncharacterized protein</fullName>
    </submittedName>
</protein>
<evidence type="ECO:0000313" key="1">
    <source>
        <dbReference type="EMBL" id="KAF3485943.1"/>
    </source>
</evidence>
<evidence type="ECO:0000313" key="2">
    <source>
        <dbReference type="Proteomes" id="UP000712600"/>
    </source>
</evidence>
<dbReference type="EMBL" id="QGKX02002183">
    <property type="protein sequence ID" value="KAF3485943.1"/>
    <property type="molecule type" value="Genomic_DNA"/>
</dbReference>
<organism evidence="1 2">
    <name type="scientific">Brassica cretica</name>
    <name type="common">Mustard</name>
    <dbReference type="NCBI Taxonomy" id="69181"/>
    <lineage>
        <taxon>Eukaryota</taxon>
        <taxon>Viridiplantae</taxon>
        <taxon>Streptophyta</taxon>
        <taxon>Embryophyta</taxon>
        <taxon>Tracheophyta</taxon>
        <taxon>Spermatophyta</taxon>
        <taxon>Magnoliopsida</taxon>
        <taxon>eudicotyledons</taxon>
        <taxon>Gunneridae</taxon>
        <taxon>Pentapetalae</taxon>
        <taxon>rosids</taxon>
        <taxon>malvids</taxon>
        <taxon>Brassicales</taxon>
        <taxon>Brassicaceae</taxon>
        <taxon>Brassiceae</taxon>
        <taxon>Brassica</taxon>
    </lineage>
</organism>
<gene>
    <name evidence="1" type="ORF">F2Q69_00055382</name>
</gene>
<proteinExistence type="predicted"/>
<accession>A0A8S9MTH5</accession>
<name>A0A8S9MTH5_BRACR</name>